<evidence type="ECO:0000313" key="2">
    <source>
        <dbReference type="Proteomes" id="UP000712600"/>
    </source>
</evidence>
<sequence length="62" mass="6851">MHEGTELELPEDAVFTEAAEQDGANQLGDVVLEEAGFDVEEDDQLMETEIQEVANVTEGKER</sequence>
<evidence type="ECO:0000313" key="1">
    <source>
        <dbReference type="EMBL" id="KAF3554172.1"/>
    </source>
</evidence>
<gene>
    <name evidence="1" type="ORF">F2Q69_00015923</name>
</gene>
<dbReference type="EMBL" id="QGKX02000996">
    <property type="protein sequence ID" value="KAF3554172.1"/>
    <property type="molecule type" value="Genomic_DNA"/>
</dbReference>
<dbReference type="AlphaFoldDB" id="A0A8S9QJC7"/>
<proteinExistence type="predicted"/>
<reference evidence="1" key="1">
    <citation type="submission" date="2019-12" db="EMBL/GenBank/DDBJ databases">
        <title>Genome sequencing and annotation of Brassica cretica.</title>
        <authorList>
            <person name="Studholme D.J."/>
            <person name="Sarris P."/>
        </authorList>
    </citation>
    <scope>NUCLEOTIDE SEQUENCE</scope>
    <source>
        <strain evidence="1">PFS-109/04</strain>
        <tissue evidence="1">Leaf</tissue>
    </source>
</reference>
<organism evidence="1 2">
    <name type="scientific">Brassica cretica</name>
    <name type="common">Mustard</name>
    <dbReference type="NCBI Taxonomy" id="69181"/>
    <lineage>
        <taxon>Eukaryota</taxon>
        <taxon>Viridiplantae</taxon>
        <taxon>Streptophyta</taxon>
        <taxon>Embryophyta</taxon>
        <taxon>Tracheophyta</taxon>
        <taxon>Spermatophyta</taxon>
        <taxon>Magnoliopsida</taxon>
        <taxon>eudicotyledons</taxon>
        <taxon>Gunneridae</taxon>
        <taxon>Pentapetalae</taxon>
        <taxon>rosids</taxon>
        <taxon>malvids</taxon>
        <taxon>Brassicales</taxon>
        <taxon>Brassicaceae</taxon>
        <taxon>Brassiceae</taxon>
        <taxon>Brassica</taxon>
    </lineage>
</organism>
<name>A0A8S9QJC7_BRACR</name>
<protein>
    <submittedName>
        <fullName evidence="1">Uncharacterized protein</fullName>
    </submittedName>
</protein>
<comment type="caution">
    <text evidence="1">The sequence shown here is derived from an EMBL/GenBank/DDBJ whole genome shotgun (WGS) entry which is preliminary data.</text>
</comment>
<dbReference type="Proteomes" id="UP000712600">
    <property type="component" value="Unassembled WGS sequence"/>
</dbReference>
<accession>A0A8S9QJC7</accession>